<dbReference type="AlphaFoldDB" id="A0A371JAJ5"/>
<keyword evidence="2" id="KW-1185">Reference proteome</keyword>
<accession>A0A371JAJ5</accession>
<dbReference type="Proteomes" id="UP000215694">
    <property type="component" value="Unassembled WGS sequence"/>
</dbReference>
<proteinExistence type="predicted"/>
<comment type="caution">
    <text evidence="1">The sequence shown here is derived from an EMBL/GenBank/DDBJ whole genome shotgun (WGS) entry which is preliminary data.</text>
</comment>
<name>A0A371JAJ5_9FIRM</name>
<sequence length="178" mass="21071">MFRIDNVNPFLGECIPKRLKLDIGISIDSNENRNPKVREEFEIIKDILPKIDKIMYENTLNGGVLEYIKLNTTRYNSEWGTCAITIEPVINLDKLLNNDFSKLYIMELIYKDKNDFIEDDLYLSSIYSENTNKDMQELRIKVDKIKKEIIESIGLREEIIQDEFGEEHNLYFYNEESI</sequence>
<reference evidence="1 2" key="1">
    <citation type="journal article" date="2017" name="Genome Announc.">
        <title>Draft Genome Sequence of Romboutsia weinsteinii sp. nov. Strain CCRI-19649(T) Isolated from Surface Water.</title>
        <authorList>
            <person name="Maheux A.F."/>
            <person name="Boudreau D.K."/>
            <person name="Berube E."/>
            <person name="Boissinot M."/>
            <person name="Cantin P."/>
            <person name="Raymond F."/>
            <person name="Corbeil J."/>
            <person name="Omar R.F."/>
            <person name="Bergeron M.G."/>
        </authorList>
    </citation>
    <scope>NUCLEOTIDE SEQUENCE [LARGE SCALE GENOMIC DNA]</scope>
    <source>
        <strain evidence="1 2">CCRI-19649</strain>
    </source>
</reference>
<dbReference type="EMBL" id="NOJY02000001">
    <property type="protein sequence ID" value="RDY29774.1"/>
    <property type="molecule type" value="Genomic_DNA"/>
</dbReference>
<evidence type="ECO:0000313" key="1">
    <source>
        <dbReference type="EMBL" id="RDY29774.1"/>
    </source>
</evidence>
<gene>
    <name evidence="1" type="ORF">CHL78_000970</name>
</gene>
<evidence type="ECO:0000313" key="2">
    <source>
        <dbReference type="Proteomes" id="UP000215694"/>
    </source>
</evidence>
<organism evidence="1 2">
    <name type="scientific">Romboutsia weinsteinii</name>
    <dbReference type="NCBI Taxonomy" id="2020949"/>
    <lineage>
        <taxon>Bacteria</taxon>
        <taxon>Bacillati</taxon>
        <taxon>Bacillota</taxon>
        <taxon>Clostridia</taxon>
        <taxon>Peptostreptococcales</taxon>
        <taxon>Peptostreptococcaceae</taxon>
        <taxon>Romboutsia</taxon>
    </lineage>
</organism>
<dbReference type="RefSeq" id="WP_094368486.1">
    <property type="nucleotide sequence ID" value="NZ_NOJY02000001.1"/>
</dbReference>
<protein>
    <submittedName>
        <fullName evidence="1">Uncharacterized protein</fullName>
    </submittedName>
</protein>